<evidence type="ECO:0000313" key="6">
    <source>
        <dbReference type="EMBL" id="SJM96083.1"/>
    </source>
</evidence>
<dbReference type="InterPro" id="IPR016187">
    <property type="entry name" value="CTDL_fold"/>
</dbReference>
<dbReference type="AlphaFoldDB" id="A0A1R4HIQ0"/>
<keyword evidence="2" id="KW-0408">Iron</keyword>
<evidence type="ECO:0000313" key="7">
    <source>
        <dbReference type="Proteomes" id="UP000195667"/>
    </source>
</evidence>
<evidence type="ECO:0000259" key="5">
    <source>
        <dbReference type="Pfam" id="PF12867"/>
    </source>
</evidence>
<proteinExistence type="predicted"/>
<comment type="pathway">
    <text evidence="3">Amino-acid biosynthesis; ergothioneine biosynthesis.</text>
</comment>
<protein>
    <recommendedName>
        <fullName evidence="8">Ergothioneine biosynthesis protein EgtB</fullName>
    </recommendedName>
</protein>
<name>A0A1R4HIQ0_9GAMM</name>
<evidence type="ECO:0000256" key="3">
    <source>
        <dbReference type="ARBA" id="ARBA00037882"/>
    </source>
</evidence>
<dbReference type="SUPFAM" id="SSF56436">
    <property type="entry name" value="C-type lectin-like"/>
    <property type="match status" value="1"/>
</dbReference>
<dbReference type="NCBIfam" id="TIGR03440">
    <property type="entry name" value="egtB_TIGR03440"/>
    <property type="match status" value="1"/>
</dbReference>
<dbReference type="PANTHER" id="PTHR23150:SF36">
    <property type="entry name" value="HERCYNINE OXYGENASE"/>
    <property type="match status" value="1"/>
</dbReference>
<evidence type="ECO:0000259" key="4">
    <source>
        <dbReference type="Pfam" id="PF03781"/>
    </source>
</evidence>
<dbReference type="InterPro" id="IPR024775">
    <property type="entry name" value="DinB-like"/>
</dbReference>
<dbReference type="PANTHER" id="PTHR23150">
    <property type="entry name" value="SULFATASE MODIFYING FACTOR 1, 2"/>
    <property type="match status" value="1"/>
</dbReference>
<keyword evidence="1" id="KW-0560">Oxidoreductase</keyword>
<dbReference type="InterPro" id="IPR051043">
    <property type="entry name" value="Sulfatase_Mod_Factor_Kinase"/>
</dbReference>
<dbReference type="Proteomes" id="UP000195667">
    <property type="component" value="Unassembled WGS sequence"/>
</dbReference>
<feature type="domain" description="Sulfatase-modifying factor enzyme-like" evidence="4">
    <location>
        <begin position="203"/>
        <end position="349"/>
    </location>
</feature>
<dbReference type="Gene3D" id="3.90.1580.10">
    <property type="entry name" value="paralog of FGE (formylglycine-generating enzyme)"/>
    <property type="match status" value="2"/>
</dbReference>
<dbReference type="Pfam" id="PF03781">
    <property type="entry name" value="FGE-sulfatase"/>
    <property type="match status" value="1"/>
</dbReference>
<accession>A0A1R4HIQ0</accession>
<evidence type="ECO:0000256" key="2">
    <source>
        <dbReference type="ARBA" id="ARBA00023004"/>
    </source>
</evidence>
<evidence type="ECO:0008006" key="8">
    <source>
        <dbReference type="Google" id="ProtNLM"/>
    </source>
</evidence>
<dbReference type="InterPro" id="IPR005532">
    <property type="entry name" value="SUMF_dom"/>
</dbReference>
<keyword evidence="7" id="KW-1185">Reference proteome</keyword>
<reference evidence="7" key="1">
    <citation type="submission" date="2017-02" db="EMBL/GenBank/DDBJ databases">
        <authorList>
            <person name="Daims H."/>
        </authorList>
    </citation>
    <scope>NUCLEOTIDE SEQUENCE [LARGE SCALE GENOMIC DNA]</scope>
</reference>
<dbReference type="Pfam" id="PF12867">
    <property type="entry name" value="DinB_2"/>
    <property type="match status" value="1"/>
</dbReference>
<dbReference type="GO" id="GO:0052699">
    <property type="term" value="P:ergothioneine biosynthetic process"/>
    <property type="evidence" value="ECO:0007669"/>
    <property type="project" value="InterPro"/>
</dbReference>
<dbReference type="EMBL" id="FUKI01000165">
    <property type="protein sequence ID" value="SJM96083.1"/>
    <property type="molecule type" value="Genomic_DNA"/>
</dbReference>
<evidence type="ECO:0000256" key="1">
    <source>
        <dbReference type="ARBA" id="ARBA00023002"/>
    </source>
</evidence>
<organism evidence="6 7">
    <name type="scientific">Crenothrix polyspora</name>
    <dbReference type="NCBI Taxonomy" id="360316"/>
    <lineage>
        <taxon>Bacteria</taxon>
        <taxon>Pseudomonadati</taxon>
        <taxon>Pseudomonadota</taxon>
        <taxon>Gammaproteobacteria</taxon>
        <taxon>Methylococcales</taxon>
        <taxon>Crenotrichaceae</taxon>
        <taxon>Crenothrix</taxon>
    </lineage>
</organism>
<dbReference type="InterPro" id="IPR017806">
    <property type="entry name" value="EgtB"/>
</dbReference>
<feature type="domain" description="DinB-like" evidence="5">
    <location>
        <begin position="24"/>
        <end position="157"/>
    </location>
</feature>
<dbReference type="InterPro" id="IPR042095">
    <property type="entry name" value="SUMF_sf"/>
</dbReference>
<gene>
    <name evidence="6" type="ORF">CRENPOLYSF1_850003</name>
</gene>
<sequence length="427" mass="49730">MITKRESMTMLDEKTAVQQLRARYQRVRKVSENICSPLNTEDYQIQSIVETSPPKWHIAHVSWFFETFLLKPHATDYRPLHPQYEVLFNSYYETIGKFHPRAKRGLLARPSVDEIYAYRRAVDAGMEAFFNVLEQSPDAQHQSFIELGLNHEQQHQELLCMDIKYNFSVNPLKPAYRNDLAISPTNHTCAIQWHEQVAGLYDIGHSGGSFSYDNEAPRHPHYVPDFRLANRLTTNGEYLAFMEDKGYQRPELWLADGWHCINQHNWQQPLYWERDGANWLQMTLGGLRPLHLHEPVCHISYYEAEAYARWAGKRLPTEAEIEVVLAGQPMTGNFFDTDSLHPQPANANGQWYGDLWAWTTTAYHPYPKFRPLVGSAGEYNGKFMCNQMVLRGGCCATSLEHMRPSYRNFFYPHDRWQFSGIRLADDC</sequence>